<sequence>MDSAVLLLPNPPHRIASPTYVASEEDALRARARSTAVMEPRFGMGILMIHVGGQRSESKK</sequence>
<accession>A0AAD7JQX7</accession>
<reference evidence="1" key="1">
    <citation type="submission" date="2023-03" db="EMBL/GenBank/DDBJ databases">
        <title>Massive genome expansion in bonnet fungi (Mycena s.s.) driven by repeated elements and novel gene families across ecological guilds.</title>
        <authorList>
            <consortium name="Lawrence Berkeley National Laboratory"/>
            <person name="Harder C.B."/>
            <person name="Miyauchi S."/>
            <person name="Viragh M."/>
            <person name="Kuo A."/>
            <person name="Thoen E."/>
            <person name="Andreopoulos B."/>
            <person name="Lu D."/>
            <person name="Skrede I."/>
            <person name="Drula E."/>
            <person name="Henrissat B."/>
            <person name="Morin E."/>
            <person name="Kohler A."/>
            <person name="Barry K."/>
            <person name="LaButti K."/>
            <person name="Morin E."/>
            <person name="Salamov A."/>
            <person name="Lipzen A."/>
            <person name="Mereny Z."/>
            <person name="Hegedus B."/>
            <person name="Baldrian P."/>
            <person name="Stursova M."/>
            <person name="Weitz H."/>
            <person name="Taylor A."/>
            <person name="Grigoriev I.V."/>
            <person name="Nagy L.G."/>
            <person name="Martin F."/>
            <person name="Kauserud H."/>
        </authorList>
    </citation>
    <scope>NUCLEOTIDE SEQUENCE</scope>
    <source>
        <strain evidence="1">CBHHK182m</strain>
    </source>
</reference>
<protein>
    <submittedName>
        <fullName evidence="1">Uncharacterized protein</fullName>
    </submittedName>
</protein>
<proteinExistence type="predicted"/>
<name>A0AAD7JQX7_9AGAR</name>
<keyword evidence="2" id="KW-1185">Reference proteome</keyword>
<dbReference type="EMBL" id="JARKIB010000019">
    <property type="protein sequence ID" value="KAJ7768798.1"/>
    <property type="molecule type" value="Genomic_DNA"/>
</dbReference>
<organism evidence="1 2">
    <name type="scientific">Mycena metata</name>
    <dbReference type="NCBI Taxonomy" id="1033252"/>
    <lineage>
        <taxon>Eukaryota</taxon>
        <taxon>Fungi</taxon>
        <taxon>Dikarya</taxon>
        <taxon>Basidiomycota</taxon>
        <taxon>Agaricomycotina</taxon>
        <taxon>Agaricomycetes</taxon>
        <taxon>Agaricomycetidae</taxon>
        <taxon>Agaricales</taxon>
        <taxon>Marasmiineae</taxon>
        <taxon>Mycenaceae</taxon>
        <taxon>Mycena</taxon>
    </lineage>
</organism>
<evidence type="ECO:0000313" key="2">
    <source>
        <dbReference type="Proteomes" id="UP001215598"/>
    </source>
</evidence>
<dbReference type="AlphaFoldDB" id="A0AAD7JQX7"/>
<comment type="caution">
    <text evidence="1">The sequence shown here is derived from an EMBL/GenBank/DDBJ whole genome shotgun (WGS) entry which is preliminary data.</text>
</comment>
<gene>
    <name evidence="1" type="ORF">B0H16DRAFT_1518220</name>
</gene>
<evidence type="ECO:0000313" key="1">
    <source>
        <dbReference type="EMBL" id="KAJ7768798.1"/>
    </source>
</evidence>
<dbReference type="Proteomes" id="UP001215598">
    <property type="component" value="Unassembled WGS sequence"/>
</dbReference>